<organism evidence="3 4">
    <name type="scientific">Tetrahymena thermophila (strain SB210)</name>
    <dbReference type="NCBI Taxonomy" id="312017"/>
    <lineage>
        <taxon>Eukaryota</taxon>
        <taxon>Sar</taxon>
        <taxon>Alveolata</taxon>
        <taxon>Ciliophora</taxon>
        <taxon>Intramacronucleata</taxon>
        <taxon>Oligohymenophorea</taxon>
        <taxon>Hymenostomatida</taxon>
        <taxon>Tetrahymenina</taxon>
        <taxon>Tetrahymenidae</taxon>
        <taxon>Tetrahymena</taxon>
    </lineage>
</organism>
<dbReference type="RefSeq" id="XP_001017143.2">
    <property type="nucleotide sequence ID" value="XM_001017143.2"/>
</dbReference>
<evidence type="ECO:0000256" key="1">
    <source>
        <dbReference type="SAM" id="MobiDB-lite"/>
    </source>
</evidence>
<reference evidence="4" key="1">
    <citation type="journal article" date="2006" name="PLoS Biol.">
        <title>Macronuclear genome sequence of the ciliate Tetrahymena thermophila, a model eukaryote.</title>
        <authorList>
            <person name="Eisen J.A."/>
            <person name="Coyne R.S."/>
            <person name="Wu M."/>
            <person name="Wu D."/>
            <person name="Thiagarajan M."/>
            <person name="Wortman J.R."/>
            <person name="Badger J.H."/>
            <person name="Ren Q."/>
            <person name="Amedeo P."/>
            <person name="Jones K.M."/>
            <person name="Tallon L.J."/>
            <person name="Delcher A.L."/>
            <person name="Salzberg S.L."/>
            <person name="Silva J.C."/>
            <person name="Haas B.J."/>
            <person name="Majoros W.H."/>
            <person name="Farzad M."/>
            <person name="Carlton J.M."/>
            <person name="Smith R.K. Jr."/>
            <person name="Garg J."/>
            <person name="Pearlman R.E."/>
            <person name="Karrer K.M."/>
            <person name="Sun L."/>
            <person name="Manning G."/>
            <person name="Elde N.C."/>
            <person name="Turkewitz A.P."/>
            <person name="Asai D.J."/>
            <person name="Wilkes D.E."/>
            <person name="Wang Y."/>
            <person name="Cai H."/>
            <person name="Collins K."/>
            <person name="Stewart B.A."/>
            <person name="Lee S.R."/>
            <person name="Wilamowska K."/>
            <person name="Weinberg Z."/>
            <person name="Ruzzo W.L."/>
            <person name="Wloga D."/>
            <person name="Gaertig J."/>
            <person name="Frankel J."/>
            <person name="Tsao C.-C."/>
            <person name="Gorovsky M.A."/>
            <person name="Keeling P.J."/>
            <person name="Waller R.F."/>
            <person name="Patron N.J."/>
            <person name="Cherry J.M."/>
            <person name="Stover N.A."/>
            <person name="Krieger C.J."/>
            <person name="del Toro C."/>
            <person name="Ryder H.F."/>
            <person name="Williamson S.C."/>
            <person name="Barbeau R.A."/>
            <person name="Hamilton E.P."/>
            <person name="Orias E."/>
        </authorList>
    </citation>
    <scope>NUCLEOTIDE SEQUENCE [LARGE SCALE GENOMIC DNA]</scope>
    <source>
        <strain evidence="4">SB210</strain>
    </source>
</reference>
<dbReference type="STRING" id="312017.Q23KE5"/>
<dbReference type="HOGENOM" id="CLU_004778_0_0_1"/>
<feature type="compositionally biased region" description="Low complexity" evidence="1">
    <location>
        <begin position="33"/>
        <end position="45"/>
    </location>
</feature>
<dbReference type="PROSITE" id="PS50202">
    <property type="entry name" value="MSP"/>
    <property type="match status" value="1"/>
</dbReference>
<dbReference type="Gene3D" id="2.60.40.10">
    <property type="entry name" value="Immunoglobulins"/>
    <property type="match status" value="6"/>
</dbReference>
<dbReference type="InterPro" id="IPR033304">
    <property type="entry name" value="DLEC1"/>
</dbReference>
<feature type="region of interest" description="Disordered" evidence="1">
    <location>
        <begin position="1"/>
        <end position="62"/>
    </location>
</feature>
<dbReference type="PANTHER" id="PTHR46348:SF1">
    <property type="entry name" value="DELETED IN LUNG AND ESOPHAGEAL CANCER PROTEIN 1"/>
    <property type="match status" value="1"/>
</dbReference>
<gene>
    <name evidence="3" type="ORF">TTHERM_00193900</name>
</gene>
<dbReference type="KEGG" id="tet:TTHERM_00193900"/>
<name>Q23KE5_TETTS</name>
<keyword evidence="4" id="KW-1185">Reference proteome</keyword>
<dbReference type="OrthoDB" id="2115465at2759"/>
<dbReference type="PANTHER" id="PTHR46348">
    <property type="entry name" value="DELETED IN LUNG AND ESOPHAGEAL CANCER PROTEIN 1"/>
    <property type="match status" value="1"/>
</dbReference>
<feature type="domain" description="MSP" evidence="2">
    <location>
        <begin position="405"/>
        <end position="548"/>
    </location>
</feature>
<feature type="compositionally biased region" description="Basic and acidic residues" evidence="1">
    <location>
        <begin position="19"/>
        <end position="32"/>
    </location>
</feature>
<dbReference type="GO" id="GO:0008285">
    <property type="term" value="P:negative regulation of cell population proliferation"/>
    <property type="evidence" value="ECO:0007669"/>
    <property type="project" value="InterPro"/>
</dbReference>
<evidence type="ECO:0000313" key="3">
    <source>
        <dbReference type="EMBL" id="EAR96898.2"/>
    </source>
</evidence>
<dbReference type="InParanoid" id="Q23KE5"/>
<proteinExistence type="predicted"/>
<protein>
    <recommendedName>
        <fullName evidence="2">MSP domain-containing protein</fullName>
    </recommendedName>
</protein>
<feature type="compositionally biased region" description="Polar residues" evidence="1">
    <location>
        <begin position="7"/>
        <end position="18"/>
    </location>
</feature>
<dbReference type="eggNOG" id="ENOG502QQQ5">
    <property type="taxonomic scope" value="Eukaryota"/>
</dbReference>
<dbReference type="InterPro" id="IPR000535">
    <property type="entry name" value="MSP_dom"/>
</dbReference>
<evidence type="ECO:0000313" key="4">
    <source>
        <dbReference type="Proteomes" id="UP000009168"/>
    </source>
</evidence>
<sequence length="1725" mass="196838">MLKKSNSRPSYSAKSRQNLLEDQKISSSKEHSINTSNKSSSNLSKNVKRMQSAKLPSLNLGSQPQSQLESIISKNAENNNSANLLPRRTKIPQYLKEMNILEKKQNEKIIKNMNKRINFKRNPRYEIIRPPIQFTDIESKKDLLIDVDSSSSLFRAIPSYILFQNYLINEVYEINLKIVNVSKISRRIKFLPPQSDQFTISKVVYPGELASKYDLLRTNGFQEDISREKGMIAPGMSLSLNIKFFASSFSEFRDEITFISEENIFKIPIIAQKEAPLINLPEILDCQSCWLGDQTDMVFKIVNKGGEAGFKFFCEDSSRDAKQIGDTLQTECFTIYPSEFYIQKNEIIDIYVTFTPKKEGVTMEKVILACDNLTSAVYTLKGTGNMAELGIHGIDHVILSEIPEVNQLDPQTVVKKIFFNDAYPGTVVSRYISIQNKAQVRVKYHWSVSKTDVRQSRLSIDKPEDYCFSIEPFQGYFEPNEIKRFKVSFSSRDPTPIFEFANLIIDDISIQCIRNPPESIIRSNQIPQILQFEEQKQGDLTNRELVFNDDGIVSSGDQLHIGKQIVKPGFLGSNTDRSSLTYFEFELIGLSTYSQVSIDPPFYVFPGQLFVNKLYYKEFNLINHSDSEIQFNISVCEAYNHQASIVGDIKDQSGVIGPKQVKAVTVGFISKEVKNNKSITFRVDFDKAHSQMMELIGDFIGPSVSFNVPMINFGLFKAGDVAKYKLELKNSSDVEAEVLFKESKQQDRSFDDHKEIILRRLENEKANSDQSFLYIRDENEKFYKKAIERVCFYPPIATIPPKGKIEVEVKCGCEDACQINQIIELMVKSGKSIFIELTAEIQKIHVTLNRFFMQSETLYACNQYSFVKGKTPLYIELQNLGNIPCPFEWETEANEQVQKRDHIKYNFIPVKGVIPPKSKLPIKFELQPLEGGQLNEIFVLNCQGIQHPLGFEFKADVFGLSVEYELLDSNVQNIHHNQNPLEASVNAIVGKSHIKSMISDAKTQTQNKNQKLEALEFYDCKINKPKTIKICIKNTSGVNTTFELFTSKYEPFMNDEVKSPTSALYLNSIAEDLSLISGLQSQNLTGKFSPMNFEDINNNNQNKAIRFSQSINSVPSQIVKRESMIRINKKSLKPLPPRPVVLLTDDIEKKNNFTSNSGQALNQTKRLEKDQRIYLANNKGIAILCEPNKGKLKPHSEVVIKITCFNDICGSFKDELSIDVKGLPIQKFPLVVEVKGSPVIVLPSQLGMNYKGDWPCFNFGTYMKNISVMKREFKIQNSGPKDITMDWKLFNLDEQKEVNDFFKIKVEDPHLGTDNVCQLKFEPIEPKEAEQSPFKIIERSVLIDGRQDKSIQIEYESQQEANYNYVMVGKPRLVNPRESQTFIEQDGMNLEDHPLLNMGTIAVYLKAQSLYPQLYFDKLKNVEGSHKLKFQKWALQETKKQTKEICLVNLLQCNLLFSISIVGPFKLVQSATNSPAKFDQQKTTKLVIKDKNEIETKFNLVQNSNIKLKINFSGADINDTEEWPLTYKVYKYGVLQFNYINGDSQTIELEGQLLRPQLQLNTSGTEDVQGVDIQDFGTVHINNFKTVVIFLSNVSKVPAIWKLNHLKTTVRRGGSAIPQNTMTKLELEDSLRTDDPSVFEFQMTEGTLNGPSIPVKSFPDTLALPTKKINAILHQQQLYPQKIYINFRPKTNILYKSKFRITVQEGPCLDFTLKGLGSYEENKFK</sequence>
<accession>Q23KE5</accession>
<dbReference type="InterPro" id="IPR013783">
    <property type="entry name" value="Ig-like_fold"/>
</dbReference>
<dbReference type="GO" id="GO:0005929">
    <property type="term" value="C:cilium"/>
    <property type="evidence" value="ECO:0007669"/>
    <property type="project" value="TreeGrafter"/>
</dbReference>
<dbReference type="GeneID" id="7844618"/>
<dbReference type="Proteomes" id="UP000009168">
    <property type="component" value="Unassembled WGS sequence"/>
</dbReference>
<evidence type="ECO:0000259" key="2">
    <source>
        <dbReference type="PROSITE" id="PS50202"/>
    </source>
</evidence>
<dbReference type="GO" id="GO:0005737">
    <property type="term" value="C:cytoplasm"/>
    <property type="evidence" value="ECO:0007669"/>
    <property type="project" value="TreeGrafter"/>
</dbReference>
<dbReference type="GO" id="GO:0015631">
    <property type="term" value="F:tubulin binding"/>
    <property type="evidence" value="ECO:0007669"/>
    <property type="project" value="TreeGrafter"/>
</dbReference>
<dbReference type="EMBL" id="GG662673">
    <property type="protein sequence ID" value="EAR96898.2"/>
    <property type="molecule type" value="Genomic_DNA"/>
</dbReference>